<protein>
    <submittedName>
        <fullName evidence="1">Uncharacterized protein</fullName>
    </submittedName>
</protein>
<comment type="caution">
    <text evidence="1">The sequence shown here is derived from an EMBL/GenBank/DDBJ whole genome shotgun (WGS) entry which is preliminary data.</text>
</comment>
<sequence length="45" mass="5069">MHFIKNENRSDFLIAVKIENCLLQLGKEISLAKSGLFTKTIGYAL</sequence>
<keyword evidence="2" id="KW-1185">Reference proteome</keyword>
<accession>A0ABS8N589</accession>
<name>A0ABS8N589_9CLOT</name>
<proteinExistence type="predicted"/>
<evidence type="ECO:0000313" key="1">
    <source>
        <dbReference type="EMBL" id="MCC9293928.1"/>
    </source>
</evidence>
<reference evidence="1" key="1">
    <citation type="submission" date="2021-11" db="EMBL/GenBank/DDBJ databases">
        <authorList>
            <person name="Qingchun L."/>
            <person name="Dong Z."/>
            <person name="Zongwei Q."/>
            <person name="Jia Z."/>
            <person name="Duotao L."/>
        </authorList>
    </citation>
    <scope>NUCLEOTIDE SEQUENCE</scope>
    <source>
        <strain evidence="1">WLY-B-L2</strain>
    </source>
</reference>
<dbReference type="Proteomes" id="UP001165422">
    <property type="component" value="Unassembled WGS sequence"/>
</dbReference>
<evidence type="ECO:0000313" key="2">
    <source>
        <dbReference type="Proteomes" id="UP001165422"/>
    </source>
</evidence>
<dbReference type="EMBL" id="JAJJPB010000002">
    <property type="protein sequence ID" value="MCC9293928.1"/>
    <property type="molecule type" value="Genomic_DNA"/>
</dbReference>
<organism evidence="1 2">
    <name type="scientific">Clostridium aromativorans</name>
    <dbReference type="NCBI Taxonomy" id="2836848"/>
    <lineage>
        <taxon>Bacteria</taxon>
        <taxon>Bacillati</taxon>
        <taxon>Bacillota</taxon>
        <taxon>Clostridia</taxon>
        <taxon>Eubacteriales</taxon>
        <taxon>Clostridiaceae</taxon>
        <taxon>Clostridium</taxon>
    </lineage>
</organism>
<gene>
    <name evidence="1" type="ORF">LN736_03470</name>
</gene>